<evidence type="ECO:0000256" key="12">
    <source>
        <dbReference type="HAMAP-Rule" id="MF_01261"/>
    </source>
</evidence>
<evidence type="ECO:0000313" key="14">
    <source>
        <dbReference type="EMBL" id="GAC18158.1"/>
    </source>
</evidence>
<feature type="binding site" evidence="12">
    <location>
        <position position="23"/>
    </location>
    <ligand>
        <name>Mg(2+)</name>
        <dbReference type="ChEBI" id="CHEBI:18420"/>
    </ligand>
</feature>
<comment type="cofactor">
    <cofactor evidence="12">
        <name>Ni(2+)</name>
        <dbReference type="ChEBI" id="CHEBI:49786"/>
    </cofactor>
    <text evidence="12">Nickel for phosphatase activity.</text>
</comment>
<dbReference type="GO" id="GO:0016791">
    <property type="term" value="F:phosphatase activity"/>
    <property type="evidence" value="ECO:0007669"/>
    <property type="project" value="UniProtKB-UniRule"/>
</dbReference>
<dbReference type="SUPFAM" id="SSF81891">
    <property type="entry name" value="Poly A polymerase C-terminal region-like"/>
    <property type="match status" value="1"/>
</dbReference>
<comment type="catalytic activity">
    <reaction evidence="12">
        <text>a tRNA precursor + 2 CTP + ATP = a tRNA with a 3' CCA end + 3 diphosphate</text>
        <dbReference type="Rhea" id="RHEA:14433"/>
        <dbReference type="Rhea" id="RHEA-COMP:10465"/>
        <dbReference type="Rhea" id="RHEA-COMP:10468"/>
        <dbReference type="ChEBI" id="CHEBI:30616"/>
        <dbReference type="ChEBI" id="CHEBI:33019"/>
        <dbReference type="ChEBI" id="CHEBI:37563"/>
        <dbReference type="ChEBI" id="CHEBI:74896"/>
        <dbReference type="ChEBI" id="CHEBI:83071"/>
        <dbReference type="EC" id="2.7.7.72"/>
    </reaction>
</comment>
<dbReference type="InterPro" id="IPR006674">
    <property type="entry name" value="HD_domain"/>
</dbReference>
<dbReference type="HAMAP" id="MF_01261">
    <property type="entry name" value="CCA_bact_type1"/>
    <property type="match status" value="1"/>
</dbReference>
<evidence type="ECO:0000256" key="3">
    <source>
        <dbReference type="ARBA" id="ARBA00022694"/>
    </source>
</evidence>
<feature type="binding site" evidence="12">
    <location>
        <position position="11"/>
    </location>
    <ligand>
        <name>CTP</name>
        <dbReference type="ChEBI" id="CHEBI:37563"/>
    </ligand>
</feature>
<dbReference type="Pfam" id="PF12627">
    <property type="entry name" value="PolyA_pol_RNAbd"/>
    <property type="match status" value="1"/>
</dbReference>
<dbReference type="EC" id="2.7.7.72" evidence="12"/>
<dbReference type="EMBL" id="BAEO01000014">
    <property type="protein sequence ID" value="GAC18158.1"/>
    <property type="molecule type" value="Genomic_DNA"/>
</dbReference>
<sequence>MQTYLVGGAVRDKLLGRPIKDQDWVVVGSTPEQMLAQGYQAVGADFPVFLHPKTKEEYALARIERKIGAGYNGFSCDASSEVTLEEDLLRRDLTINAMAMDDQGNIIDPYNGQQDLKDKLLRHVSAAFVEDPLRVLRVARFAARYHSLGFRIAPETLTLMQTIVANGELTALSAERVWQETARSLLEDHPEIYFENLRACNALAVWFPELDVLWGIPNPPKWHPEIDTGIHTMMVLQQAVKLSDKLIVRFAALVHDLGKGLTPPESWPSHRGHEKIGLEAINTLCDRLKAPNDCRELGLMVSEYHTHVHNAFELKASTILGMLNRCDVWRKPQRFADFLLSCKADARGRTTFENCEYKNAEYIWQAYEAAAKVDIKAIVAKGYLGKAIKEQTEQQRISLIQEFKTLYKK</sequence>
<dbReference type="GO" id="GO:0000049">
    <property type="term" value="F:tRNA binding"/>
    <property type="evidence" value="ECO:0007669"/>
    <property type="project" value="UniProtKB-UniRule"/>
</dbReference>
<feature type="binding site" evidence="12">
    <location>
        <position position="8"/>
    </location>
    <ligand>
        <name>ATP</name>
        <dbReference type="ChEBI" id="CHEBI:30616"/>
    </ligand>
</feature>
<evidence type="ECO:0000256" key="2">
    <source>
        <dbReference type="ARBA" id="ARBA00022679"/>
    </source>
</evidence>
<dbReference type="InterPro" id="IPR050124">
    <property type="entry name" value="tRNA_CCA-adding_enzyme"/>
</dbReference>
<dbReference type="CDD" id="cd05398">
    <property type="entry name" value="NT_ClassII-CCAase"/>
    <property type="match status" value="1"/>
</dbReference>
<dbReference type="PANTHER" id="PTHR47545:SF1">
    <property type="entry name" value="MULTIFUNCTIONAL CCA PROTEIN"/>
    <property type="match status" value="1"/>
</dbReference>
<dbReference type="Gene3D" id="1.10.3090.10">
    <property type="entry name" value="cca-adding enzyme, domain 2"/>
    <property type="match status" value="1"/>
</dbReference>
<dbReference type="GO" id="GO:0004810">
    <property type="term" value="F:CCA tRNA nucleotidyltransferase activity"/>
    <property type="evidence" value="ECO:0007669"/>
    <property type="project" value="UniProtKB-UniRule"/>
</dbReference>
<dbReference type="Pfam" id="PF01966">
    <property type="entry name" value="HD"/>
    <property type="match status" value="1"/>
</dbReference>
<comment type="domain">
    <text evidence="12">Comprises two domains: an N-terminal domain containing the nucleotidyltransferase activity and a C-terminal HD domain associated with both phosphodiesterase and phosphatase activities.</text>
</comment>
<dbReference type="GO" id="GO:0004112">
    <property type="term" value="F:cyclic-nucleotide phosphodiesterase activity"/>
    <property type="evidence" value="ECO:0007669"/>
    <property type="project" value="UniProtKB-UniRule"/>
</dbReference>
<comment type="similarity">
    <text evidence="12">Belongs to the tRNA nucleotidyltransferase/poly(A) polymerase family. Bacterial CCA-adding enzyme type 1 subfamily.</text>
</comment>
<dbReference type="InterPro" id="IPR012006">
    <property type="entry name" value="CCA_bact"/>
</dbReference>
<dbReference type="EC" id="3.1.4.-" evidence="12"/>
<keyword evidence="7 12" id="KW-0692">RNA repair</keyword>
<dbReference type="CDD" id="cd00077">
    <property type="entry name" value="HDc"/>
    <property type="match status" value="1"/>
</dbReference>
<keyword evidence="5 12" id="KW-0479">Metal-binding</keyword>
<gene>
    <name evidence="12 14" type="primary">cca</name>
    <name evidence="14" type="ORF">GARC_1178</name>
</gene>
<evidence type="ECO:0000256" key="4">
    <source>
        <dbReference type="ARBA" id="ARBA00022695"/>
    </source>
</evidence>
<comment type="catalytic activity">
    <reaction evidence="12">
        <text>a tRNA with a 3' CCA end + 2 CTP + ATP = a tRNA with a 3' CCACCA end + 3 diphosphate</text>
        <dbReference type="Rhea" id="RHEA:76235"/>
        <dbReference type="Rhea" id="RHEA-COMP:10468"/>
        <dbReference type="Rhea" id="RHEA-COMP:18655"/>
        <dbReference type="ChEBI" id="CHEBI:30616"/>
        <dbReference type="ChEBI" id="CHEBI:33019"/>
        <dbReference type="ChEBI" id="CHEBI:37563"/>
        <dbReference type="ChEBI" id="CHEBI:83071"/>
        <dbReference type="ChEBI" id="CHEBI:195187"/>
    </reaction>
</comment>
<dbReference type="Gene3D" id="3.30.460.10">
    <property type="entry name" value="Beta Polymerase, domain 2"/>
    <property type="match status" value="1"/>
</dbReference>
<dbReference type="STRING" id="493475.GARC_1178"/>
<keyword evidence="6 12" id="KW-0547">Nucleotide-binding</keyword>
<comment type="subunit">
    <text evidence="12">Monomer. Can also form homodimers and oligomers.</text>
</comment>
<evidence type="ECO:0000256" key="1">
    <source>
        <dbReference type="ARBA" id="ARBA00022596"/>
    </source>
</evidence>
<dbReference type="HAMAP" id="MF_01262">
    <property type="entry name" value="CCA_bact_type2"/>
    <property type="match status" value="1"/>
</dbReference>
<dbReference type="PANTHER" id="PTHR47545">
    <property type="entry name" value="MULTIFUNCTIONAL CCA PROTEIN"/>
    <property type="match status" value="1"/>
</dbReference>
<evidence type="ECO:0000256" key="7">
    <source>
        <dbReference type="ARBA" id="ARBA00022800"/>
    </source>
</evidence>
<dbReference type="PIRSF" id="PIRSF000813">
    <property type="entry name" value="CCA_bact"/>
    <property type="match status" value="1"/>
</dbReference>
<dbReference type="PROSITE" id="PS51831">
    <property type="entry name" value="HD"/>
    <property type="match status" value="1"/>
</dbReference>
<dbReference type="GO" id="GO:0005524">
    <property type="term" value="F:ATP binding"/>
    <property type="evidence" value="ECO:0007669"/>
    <property type="project" value="UniProtKB-UniRule"/>
</dbReference>
<dbReference type="GO" id="GO:0001680">
    <property type="term" value="P:tRNA 3'-terminal CCA addition"/>
    <property type="evidence" value="ECO:0007669"/>
    <property type="project" value="UniProtKB-UniRule"/>
</dbReference>
<comment type="function">
    <text evidence="12">Catalyzes the addition and repair of the essential 3'-terminal CCA sequence in tRNAs without using a nucleic acid template. Adds these three nucleotides in the order of C, C, and A to the tRNA nucleotide-73, using CTP and ATP as substrates and producing inorganic pyrophosphate. tRNA 3'-terminal CCA addition is required both for tRNA processing and repair. Also involved in tRNA surveillance by mediating tandem CCA addition to generate a CCACCA at the 3' terminus of unstable tRNAs. While stable tRNAs receive only 3'-terminal CCA, unstable tRNAs are marked with CCACCA and rapidly degraded.</text>
</comment>
<keyword evidence="1 12" id="KW-0533">Nickel</keyword>
<dbReference type="eggNOG" id="COG0617">
    <property type="taxonomic scope" value="Bacteria"/>
</dbReference>
<dbReference type="EC" id="3.1.3.-" evidence="12"/>
<dbReference type="InterPro" id="IPR002646">
    <property type="entry name" value="PolA_pol_head_dom"/>
</dbReference>
<feature type="binding site" evidence="12">
    <location>
        <position position="140"/>
    </location>
    <ligand>
        <name>CTP</name>
        <dbReference type="ChEBI" id="CHEBI:37563"/>
    </ligand>
</feature>
<keyword evidence="12" id="KW-0511">Multifunctional enzyme</keyword>
<dbReference type="GO" id="GO:0000287">
    <property type="term" value="F:magnesium ion binding"/>
    <property type="evidence" value="ECO:0007669"/>
    <property type="project" value="UniProtKB-UniRule"/>
</dbReference>
<feature type="binding site" evidence="12">
    <location>
        <position position="137"/>
    </location>
    <ligand>
        <name>ATP</name>
        <dbReference type="ChEBI" id="CHEBI:30616"/>
    </ligand>
</feature>
<evidence type="ECO:0000256" key="5">
    <source>
        <dbReference type="ARBA" id="ARBA00022723"/>
    </source>
</evidence>
<dbReference type="Pfam" id="PF01743">
    <property type="entry name" value="PolyA_pol"/>
    <property type="match status" value="1"/>
</dbReference>
<keyword evidence="4 12" id="KW-0548">Nucleotidyltransferase</keyword>
<keyword evidence="3 12" id="KW-0819">tRNA processing</keyword>
<dbReference type="InterPro" id="IPR043519">
    <property type="entry name" value="NT_sf"/>
</dbReference>
<dbReference type="InterPro" id="IPR032828">
    <property type="entry name" value="PolyA_RNA-bd"/>
</dbReference>
<name>K6YND6_9ALTE</name>
<feature type="binding site" evidence="12">
    <location>
        <position position="140"/>
    </location>
    <ligand>
        <name>ATP</name>
        <dbReference type="ChEBI" id="CHEBI:30616"/>
    </ligand>
</feature>
<feature type="binding site" evidence="12">
    <location>
        <position position="8"/>
    </location>
    <ligand>
        <name>CTP</name>
        <dbReference type="ChEBI" id="CHEBI:37563"/>
    </ligand>
</feature>
<feature type="binding site" evidence="12">
    <location>
        <position position="91"/>
    </location>
    <ligand>
        <name>ATP</name>
        <dbReference type="ChEBI" id="CHEBI:30616"/>
    </ligand>
</feature>
<dbReference type="RefSeq" id="WP_007617683.1">
    <property type="nucleotide sequence ID" value="NZ_BAEO01000014.1"/>
</dbReference>
<accession>K6YND6</accession>
<organism evidence="14 15">
    <name type="scientific">Paraglaciecola arctica BSs20135</name>
    <dbReference type="NCBI Taxonomy" id="493475"/>
    <lineage>
        <taxon>Bacteria</taxon>
        <taxon>Pseudomonadati</taxon>
        <taxon>Pseudomonadota</taxon>
        <taxon>Gammaproteobacteria</taxon>
        <taxon>Alteromonadales</taxon>
        <taxon>Alteromonadaceae</taxon>
        <taxon>Paraglaciecola</taxon>
    </lineage>
</organism>
<proteinExistence type="inferred from homology"/>
<dbReference type="Proteomes" id="UP000006327">
    <property type="component" value="Unassembled WGS sequence"/>
</dbReference>
<keyword evidence="8 12" id="KW-0378">Hydrolase</keyword>
<dbReference type="OrthoDB" id="9805698at2"/>
<feature type="binding site" evidence="12">
    <location>
        <position position="137"/>
    </location>
    <ligand>
        <name>CTP</name>
        <dbReference type="ChEBI" id="CHEBI:37563"/>
    </ligand>
</feature>
<keyword evidence="10 12" id="KW-0460">Magnesium</keyword>
<evidence type="ECO:0000256" key="9">
    <source>
        <dbReference type="ARBA" id="ARBA00022840"/>
    </source>
</evidence>
<reference evidence="14 15" key="1">
    <citation type="journal article" date="2017" name="Antonie Van Leeuwenhoek">
        <title>Rhizobium rhizosphaerae sp. nov., a novel species isolated from rice rhizosphere.</title>
        <authorList>
            <person name="Zhao J.J."/>
            <person name="Zhang J."/>
            <person name="Zhang R.J."/>
            <person name="Zhang C.W."/>
            <person name="Yin H.Q."/>
            <person name="Zhang X.X."/>
        </authorList>
    </citation>
    <scope>NUCLEOTIDE SEQUENCE [LARGE SCALE GENOMIC DNA]</scope>
    <source>
        <strain evidence="14 15">BSs20135</strain>
    </source>
</reference>
<evidence type="ECO:0000259" key="13">
    <source>
        <dbReference type="PROSITE" id="PS51831"/>
    </source>
</evidence>
<comment type="miscellaneous">
    <text evidence="12">A single active site specifically recognizes both ATP and CTP and is responsible for their addition.</text>
</comment>
<keyword evidence="11 12" id="KW-0694">RNA-binding</keyword>
<evidence type="ECO:0000256" key="10">
    <source>
        <dbReference type="ARBA" id="ARBA00022842"/>
    </source>
</evidence>
<keyword evidence="2 12" id="KW-0808">Transferase</keyword>
<feature type="domain" description="HD" evidence="13">
    <location>
        <begin position="228"/>
        <end position="329"/>
    </location>
</feature>
<comment type="cofactor">
    <cofactor evidence="12">
        <name>Mg(2+)</name>
        <dbReference type="ChEBI" id="CHEBI:18420"/>
    </cofactor>
    <text evidence="12">Magnesium is required for nucleotidyltransferase activity.</text>
</comment>
<dbReference type="SUPFAM" id="SSF81301">
    <property type="entry name" value="Nucleotidyltransferase"/>
    <property type="match status" value="1"/>
</dbReference>
<dbReference type="AlphaFoldDB" id="K6YND6"/>
<dbReference type="GO" id="GO:0160016">
    <property type="term" value="F:CCACCA tRNA nucleotidyltransferase activity"/>
    <property type="evidence" value="ECO:0007669"/>
    <property type="project" value="RHEA"/>
</dbReference>
<feature type="binding site" evidence="12">
    <location>
        <position position="91"/>
    </location>
    <ligand>
        <name>CTP</name>
        <dbReference type="ChEBI" id="CHEBI:37563"/>
    </ligand>
</feature>
<evidence type="ECO:0000256" key="8">
    <source>
        <dbReference type="ARBA" id="ARBA00022801"/>
    </source>
</evidence>
<evidence type="ECO:0000256" key="6">
    <source>
        <dbReference type="ARBA" id="ARBA00022741"/>
    </source>
</evidence>
<evidence type="ECO:0000313" key="15">
    <source>
        <dbReference type="Proteomes" id="UP000006327"/>
    </source>
</evidence>
<comment type="caution">
    <text evidence="14">The sequence shown here is derived from an EMBL/GenBank/DDBJ whole genome shotgun (WGS) entry which is preliminary data.</text>
</comment>
<dbReference type="NCBIfam" id="NF008137">
    <property type="entry name" value="PRK10885.1"/>
    <property type="match status" value="1"/>
</dbReference>
<protein>
    <recommendedName>
        <fullName evidence="12">Multifunctional CCA protein</fullName>
    </recommendedName>
    <domain>
        <recommendedName>
            <fullName evidence="12">CCA-adding enzyme</fullName>
            <ecNumber evidence="12">2.7.7.72</ecNumber>
        </recommendedName>
        <alternativeName>
            <fullName evidence="12">CCA tRNA nucleotidyltransferase</fullName>
        </alternativeName>
        <alternativeName>
            <fullName evidence="12">tRNA CCA-pyrophosphorylase</fullName>
        </alternativeName>
        <alternativeName>
            <fullName evidence="12">tRNA adenylyl-/cytidylyl-transferase</fullName>
        </alternativeName>
        <alternativeName>
            <fullName evidence="12">tRNA nucleotidyltransferase</fullName>
        </alternativeName>
        <alternativeName>
            <fullName evidence="12">tRNA-NT</fullName>
        </alternativeName>
    </domain>
    <domain>
        <recommendedName>
            <fullName evidence="12">2'-nucleotidase</fullName>
            <ecNumber evidence="12">3.1.3.-</ecNumber>
        </recommendedName>
    </domain>
    <domain>
        <recommendedName>
            <fullName evidence="12">2',3'-cyclic phosphodiesterase</fullName>
            <ecNumber evidence="12">3.1.4.-</ecNumber>
        </recommendedName>
    </domain>
    <domain>
        <recommendedName>
            <fullName evidence="12">Phosphatase</fullName>
        </recommendedName>
    </domain>
</protein>
<keyword evidence="9 12" id="KW-0067">ATP-binding</keyword>
<feature type="binding site" evidence="12">
    <location>
        <position position="11"/>
    </location>
    <ligand>
        <name>ATP</name>
        <dbReference type="ChEBI" id="CHEBI:30616"/>
    </ligand>
</feature>
<dbReference type="InterPro" id="IPR003607">
    <property type="entry name" value="HD/PDEase_dom"/>
</dbReference>
<feature type="binding site" evidence="12">
    <location>
        <position position="21"/>
    </location>
    <ligand>
        <name>Mg(2+)</name>
        <dbReference type="ChEBI" id="CHEBI:18420"/>
    </ligand>
</feature>
<evidence type="ECO:0000256" key="11">
    <source>
        <dbReference type="ARBA" id="ARBA00022884"/>
    </source>
</evidence>
<dbReference type="GO" id="GO:0042245">
    <property type="term" value="P:RNA repair"/>
    <property type="evidence" value="ECO:0007669"/>
    <property type="project" value="UniProtKB-KW"/>
</dbReference>
<keyword evidence="15" id="KW-1185">Reference proteome</keyword>